<dbReference type="SUPFAM" id="SSF48371">
    <property type="entry name" value="ARM repeat"/>
    <property type="match status" value="1"/>
</dbReference>
<feature type="domain" description="Proteasome component Ecm29 N-terminal" evidence="1">
    <location>
        <begin position="16"/>
        <end position="292"/>
    </location>
</feature>
<evidence type="ECO:0000313" key="3">
    <source>
        <dbReference type="Proteomes" id="UP000591131"/>
    </source>
</evidence>
<dbReference type="GO" id="GO:0000502">
    <property type="term" value="C:proteasome complex"/>
    <property type="evidence" value="ECO:0007669"/>
    <property type="project" value="UniProtKB-KW"/>
</dbReference>
<keyword evidence="2" id="KW-0647">Proteasome</keyword>
<gene>
    <name evidence="2" type="primary">ECM29</name>
    <name evidence="2" type="ORF">FOL47_007581</name>
</gene>
<dbReference type="EMBL" id="JAAPAO010000451">
    <property type="protein sequence ID" value="KAF4659468.1"/>
    <property type="molecule type" value="Genomic_DNA"/>
</dbReference>
<dbReference type="InterPro" id="IPR024372">
    <property type="entry name" value="Ecm29_N"/>
</dbReference>
<evidence type="ECO:0000313" key="2">
    <source>
        <dbReference type="EMBL" id="KAF4659468.1"/>
    </source>
</evidence>
<proteinExistence type="predicted"/>
<dbReference type="GO" id="GO:0060090">
    <property type="term" value="F:molecular adaptor activity"/>
    <property type="evidence" value="ECO:0007669"/>
    <property type="project" value="InterPro"/>
</dbReference>
<sequence>MEASSASSISAGGEYDRVLLRLASTNDAKLQPVIDRLLPMVLNQLQLLPSNAPAAQRTKILEIVNHILLRLRANSTLNVPVKEILDLWWKAGVPQGSASLGQKLFYNMSLVFLELGQSRIPAEGPEAEAFAKDVLSGLDRVPADYQPSLALMAFQHVGRHGSRKNKPAQGFELGSVVYEMAADFLSIPTRVSAGNVPVPAAWLTGQSAESWRSALRRSKDVTRSVEDLANTKVDVVEFIGDFGRPNESYVPLLVGSVDGYDRVSRIAQSYISRISPELKADDSILIDRVIDSSSRCPLAGIPASFLASCAQTLARGSRVLSNDKSEVESVMDMVIGVLKQGNSASTQLQRSMVTLSTRILEASPEQAYALLPVLSSRIGYGSELGVLYRLVCESIARNRGDWSTAAPLEALARLLRPNGGGNGLTSDSECAVSLAYLLLRSQARDEALRLLREAVYLRPEPSLRQLAANSLLNGLLNSEPLKWVMAAIIRADPDAGVRDCGRQPDPALLGPRARMPVGAVELAETVKEEGGHHRRLCRADWSLEQGTSLLELLTAACSSGVVEPAEVLSEEMTSLINKAGDGGRIHEAVEGCYVCRELPDNGGMLDGLVALGATGISERDREHAAAALTHHKDSRKIRADLIGSSDSSAVCLGCDMVSGEVEPELGDRLKELALEPTTAARDNVAAHACRAIARAIGSVPVNLDFVKRLEDAMTCPHRGSAVLELFGAAGAHDGEVREWVEQKCRQLIGRKDSDLKMKDAVAGCLVACGSEIPAEPLTIRALYIVHYLSDASRATNLETLLSWLDTLLASCLKEPPEDSTEQAVLGDVCIKTMVMVWVRARR</sequence>
<protein>
    <submittedName>
        <fullName evidence="2">Proteasome component M29</fullName>
    </submittedName>
</protein>
<dbReference type="OrthoDB" id="447876at2759"/>
<accession>A0A7J6LJL9</accession>
<evidence type="ECO:0000259" key="1">
    <source>
        <dbReference type="Pfam" id="PF13001"/>
    </source>
</evidence>
<name>A0A7J6LJL9_PERCH</name>
<dbReference type="Proteomes" id="UP000591131">
    <property type="component" value="Unassembled WGS sequence"/>
</dbReference>
<dbReference type="InterPro" id="IPR016024">
    <property type="entry name" value="ARM-type_fold"/>
</dbReference>
<comment type="caution">
    <text evidence="2">The sequence shown here is derived from an EMBL/GenBank/DDBJ whole genome shotgun (WGS) entry which is preliminary data.</text>
</comment>
<dbReference type="Pfam" id="PF13001">
    <property type="entry name" value="ECM29_N"/>
    <property type="match status" value="1"/>
</dbReference>
<keyword evidence="3" id="KW-1185">Reference proteome</keyword>
<dbReference type="GO" id="GO:0043248">
    <property type="term" value="P:proteasome assembly"/>
    <property type="evidence" value="ECO:0007669"/>
    <property type="project" value="InterPro"/>
</dbReference>
<reference evidence="2 3" key="1">
    <citation type="submission" date="2020-04" db="EMBL/GenBank/DDBJ databases">
        <title>Perkinsus chesapeaki whole genome sequence.</title>
        <authorList>
            <person name="Bogema D.R."/>
        </authorList>
    </citation>
    <scope>NUCLEOTIDE SEQUENCE [LARGE SCALE GENOMIC DNA]</scope>
    <source>
        <strain evidence="2">ATCC PRA-425</strain>
    </source>
</reference>
<organism evidence="2 3">
    <name type="scientific">Perkinsus chesapeaki</name>
    <name type="common">Clam parasite</name>
    <name type="synonym">Perkinsus andrewsi</name>
    <dbReference type="NCBI Taxonomy" id="330153"/>
    <lineage>
        <taxon>Eukaryota</taxon>
        <taxon>Sar</taxon>
        <taxon>Alveolata</taxon>
        <taxon>Perkinsozoa</taxon>
        <taxon>Perkinsea</taxon>
        <taxon>Perkinsida</taxon>
        <taxon>Perkinsidae</taxon>
        <taxon>Perkinsus</taxon>
    </lineage>
</organism>
<dbReference type="AlphaFoldDB" id="A0A7J6LJL9"/>